<feature type="region of interest" description="Disordered" evidence="1">
    <location>
        <begin position="84"/>
        <end position="109"/>
    </location>
</feature>
<proteinExistence type="predicted"/>
<accession>A0A9Q0KVG1</accession>
<keyword evidence="3" id="KW-1185">Reference proteome</keyword>
<name>A0A9Q0KVG1_9MAGN</name>
<sequence>MKTKNSASMAATSKIPLFKFLSLSARVMNEVCHPIMGSLMETSGLTRQSADNHTEVHVYRGGDYPNAGANSLDQCVTAKRCKRSKDGVQEANEDRPNCDSPHAGADSPD</sequence>
<dbReference type="Proteomes" id="UP001141806">
    <property type="component" value="Unassembled WGS sequence"/>
</dbReference>
<dbReference type="AlphaFoldDB" id="A0A9Q0KVG1"/>
<comment type="caution">
    <text evidence="2">The sequence shown here is derived from an EMBL/GenBank/DDBJ whole genome shotgun (WGS) entry which is preliminary data.</text>
</comment>
<protein>
    <submittedName>
        <fullName evidence="2">Uncharacterized protein</fullName>
    </submittedName>
</protein>
<evidence type="ECO:0000313" key="3">
    <source>
        <dbReference type="Proteomes" id="UP001141806"/>
    </source>
</evidence>
<feature type="compositionally biased region" description="Basic and acidic residues" evidence="1">
    <location>
        <begin position="84"/>
        <end position="97"/>
    </location>
</feature>
<evidence type="ECO:0000313" key="2">
    <source>
        <dbReference type="EMBL" id="KAJ4977441.1"/>
    </source>
</evidence>
<organism evidence="2 3">
    <name type="scientific">Protea cynaroides</name>
    <dbReference type="NCBI Taxonomy" id="273540"/>
    <lineage>
        <taxon>Eukaryota</taxon>
        <taxon>Viridiplantae</taxon>
        <taxon>Streptophyta</taxon>
        <taxon>Embryophyta</taxon>
        <taxon>Tracheophyta</taxon>
        <taxon>Spermatophyta</taxon>
        <taxon>Magnoliopsida</taxon>
        <taxon>Proteales</taxon>
        <taxon>Proteaceae</taxon>
        <taxon>Protea</taxon>
    </lineage>
</organism>
<reference evidence="2" key="1">
    <citation type="journal article" date="2023" name="Plant J.">
        <title>The genome of the king protea, Protea cynaroides.</title>
        <authorList>
            <person name="Chang J."/>
            <person name="Duong T.A."/>
            <person name="Schoeman C."/>
            <person name="Ma X."/>
            <person name="Roodt D."/>
            <person name="Barker N."/>
            <person name="Li Z."/>
            <person name="Van de Peer Y."/>
            <person name="Mizrachi E."/>
        </authorList>
    </citation>
    <scope>NUCLEOTIDE SEQUENCE</scope>
    <source>
        <tissue evidence="2">Young leaves</tissue>
    </source>
</reference>
<evidence type="ECO:0000256" key="1">
    <source>
        <dbReference type="SAM" id="MobiDB-lite"/>
    </source>
</evidence>
<dbReference type="EMBL" id="JAMYWD010000003">
    <property type="protein sequence ID" value="KAJ4977441.1"/>
    <property type="molecule type" value="Genomic_DNA"/>
</dbReference>
<gene>
    <name evidence="2" type="ORF">NE237_002547</name>
</gene>